<dbReference type="Proteomes" id="UP001558613">
    <property type="component" value="Unassembled WGS sequence"/>
</dbReference>
<accession>A0ABR3L592</accession>
<dbReference type="EMBL" id="JAYMGO010000025">
    <property type="protein sequence ID" value="KAL1247211.1"/>
    <property type="molecule type" value="Genomic_DNA"/>
</dbReference>
<proteinExistence type="predicted"/>
<sequence length="158" mass="17692">MDLASAFLSLGTVHISDESHENTLSSVCFSRCRLVSQTSAINLRKPYAQSHPEIKLRRTKAKNAGHRERDWGCSAETDGEIACRNIALCGSRATLQTQRQNDSSGVRSPNRPPRWRLNALLSSIPSRGEWLLELIMQEVLYRANSRGFKIRLDEALAA</sequence>
<evidence type="ECO:0000313" key="1">
    <source>
        <dbReference type="EMBL" id="KAL1247211.1"/>
    </source>
</evidence>
<organism evidence="1 2">
    <name type="scientific">Cirrhinus molitorella</name>
    <name type="common">mud carp</name>
    <dbReference type="NCBI Taxonomy" id="172907"/>
    <lineage>
        <taxon>Eukaryota</taxon>
        <taxon>Metazoa</taxon>
        <taxon>Chordata</taxon>
        <taxon>Craniata</taxon>
        <taxon>Vertebrata</taxon>
        <taxon>Euteleostomi</taxon>
        <taxon>Actinopterygii</taxon>
        <taxon>Neopterygii</taxon>
        <taxon>Teleostei</taxon>
        <taxon>Ostariophysi</taxon>
        <taxon>Cypriniformes</taxon>
        <taxon>Cyprinidae</taxon>
        <taxon>Labeoninae</taxon>
        <taxon>Labeonini</taxon>
        <taxon>Cirrhinus</taxon>
    </lineage>
</organism>
<reference evidence="1 2" key="1">
    <citation type="submission" date="2023-09" db="EMBL/GenBank/DDBJ databases">
        <authorList>
            <person name="Wang M."/>
        </authorList>
    </citation>
    <scope>NUCLEOTIDE SEQUENCE [LARGE SCALE GENOMIC DNA]</scope>
    <source>
        <strain evidence="1">GT-2023</strain>
        <tissue evidence="1">Liver</tissue>
    </source>
</reference>
<comment type="caution">
    <text evidence="1">The sequence shown here is derived from an EMBL/GenBank/DDBJ whole genome shotgun (WGS) entry which is preliminary data.</text>
</comment>
<keyword evidence="2" id="KW-1185">Reference proteome</keyword>
<gene>
    <name evidence="1" type="ORF">QQF64_022587</name>
</gene>
<name>A0ABR3L592_9TELE</name>
<evidence type="ECO:0000313" key="2">
    <source>
        <dbReference type="Proteomes" id="UP001558613"/>
    </source>
</evidence>
<protein>
    <submittedName>
        <fullName evidence="1">Uncharacterized protein</fullName>
    </submittedName>
</protein>